<evidence type="ECO:0000313" key="2">
    <source>
        <dbReference type="Proteomes" id="UP001159329"/>
    </source>
</evidence>
<dbReference type="EMBL" id="JAOEEO010000001">
    <property type="protein sequence ID" value="MDH0562925.1"/>
    <property type="molecule type" value="Genomic_DNA"/>
</dbReference>
<dbReference type="InterPro" id="IPR016084">
    <property type="entry name" value="Haem_Oase-like_multi-hlx"/>
</dbReference>
<sequence length="472" mass="55216">MVTTTMQPVRKPNHQKSMALSYREIVRFFNEHGRDTVEKENFAEICLHQFMQARRIDEHKFPEKLEDLGSWLKNKNIQACESFQAYLERRKQKGGREYFANVGEALEFLIKISPTKMVDGSWLYSLCKYWQNPLYSEAISIYLDELGTGSPTLNHVCLYQQLLDQLELNDFENFLSDEHYIQAAVQLALAYAPAEYIPEILGFNLGYEQLPLHLLVSNYELKELGIDSHYFNLHITIDNFDNGHAQKALQGVFKVAECYQDKEEFLRRVKIGYYLNDIGIGSNEIIKNLDLRNNVEKILIKKAKVGRFIHGDKCRIENRHINEWLRDDESVVAFLDALIRKNWIKLGEDVQESRFWKLIDDDRGKMFGVFSYPEKQMIYDWIQGSDNTCTTNLKGWNRQPNHGNVIQENLENTFDFELTFLKKSYNNEADFQKRMNMLIPYLAPHIHNTQAGLWGTRQFTQSLFPALTASFA</sequence>
<gene>
    <name evidence="1" type="ORF">N7644_04425</name>
</gene>
<dbReference type="Pfam" id="PF14518">
    <property type="entry name" value="Haem_oxygenas_2"/>
    <property type="match status" value="1"/>
</dbReference>
<evidence type="ECO:0000313" key="1">
    <source>
        <dbReference type="EMBL" id="MDH0562925.1"/>
    </source>
</evidence>
<dbReference type="RefSeq" id="WP_279694566.1">
    <property type="nucleotide sequence ID" value="NZ_JAOEEO010000001.1"/>
</dbReference>
<protein>
    <submittedName>
        <fullName evidence="1">Iron-containing redox enzyme family protein</fullName>
    </submittedName>
</protein>
<dbReference type="Proteomes" id="UP001159329">
    <property type="component" value="Unassembled WGS sequence"/>
</dbReference>
<accession>A0AA42I6B8</accession>
<reference evidence="1" key="1">
    <citation type="submission" date="2022-09" db="EMBL/GenBank/DDBJ databases">
        <title>Intensive care unit water sources are persistently colonized with multi-drug resistant bacteria and are the site of extensive horizontal gene transfer of antibiotic resistance genes.</title>
        <authorList>
            <person name="Diorio-Toth L."/>
        </authorList>
    </citation>
    <scope>NUCLEOTIDE SEQUENCE</scope>
    <source>
        <strain evidence="1">GD04005</strain>
    </source>
</reference>
<comment type="caution">
    <text evidence="1">The sequence shown here is derived from an EMBL/GenBank/DDBJ whole genome shotgun (WGS) entry which is preliminary data.</text>
</comment>
<dbReference type="SMART" id="SM01236">
    <property type="entry name" value="Haem_oxygenase_2"/>
    <property type="match status" value="1"/>
</dbReference>
<name>A0AA42I6B8_9GAMM</name>
<dbReference type="AlphaFoldDB" id="A0AA42I6B8"/>
<proteinExistence type="predicted"/>
<organism evidence="1 2">
    <name type="scientific">Acinetobacter courvalinii</name>
    <dbReference type="NCBI Taxonomy" id="280147"/>
    <lineage>
        <taxon>Bacteria</taxon>
        <taxon>Pseudomonadati</taxon>
        <taxon>Pseudomonadota</taxon>
        <taxon>Gammaproteobacteria</taxon>
        <taxon>Moraxellales</taxon>
        <taxon>Moraxellaceae</taxon>
        <taxon>Acinetobacter</taxon>
    </lineage>
</organism>
<dbReference type="Gene3D" id="1.20.910.10">
    <property type="entry name" value="Heme oxygenase-like"/>
    <property type="match status" value="1"/>
</dbReference>